<name>A0A506US35_9PROT</name>
<evidence type="ECO:0000256" key="2">
    <source>
        <dbReference type="ARBA" id="ARBA00022741"/>
    </source>
</evidence>
<dbReference type="NCBIfam" id="TIGR00152">
    <property type="entry name" value="dephospho-CoA kinase"/>
    <property type="match status" value="1"/>
</dbReference>
<keyword evidence="3 5" id="KW-0067">ATP-binding</keyword>
<comment type="pathway">
    <text evidence="5">Cofactor biosynthesis; coenzyme A biosynthesis; CoA from (R)-pantothenate: step 5/5.</text>
</comment>
<dbReference type="InterPro" id="IPR001977">
    <property type="entry name" value="Depp_CoAkinase"/>
</dbReference>
<dbReference type="PANTHER" id="PTHR10695">
    <property type="entry name" value="DEPHOSPHO-COA KINASE-RELATED"/>
    <property type="match status" value="1"/>
</dbReference>
<keyword evidence="5 8" id="KW-0418">Kinase</keyword>
<feature type="binding site" evidence="5">
    <location>
        <begin position="2"/>
        <end position="7"/>
    </location>
    <ligand>
        <name>ATP</name>
        <dbReference type="ChEBI" id="CHEBI:30616"/>
    </ligand>
</feature>
<keyword evidence="5 8" id="KW-0808">Transferase</keyword>
<comment type="subcellular location">
    <subcellularLocation>
        <location evidence="5">Cytoplasm</location>
    </subcellularLocation>
</comment>
<dbReference type="Proteomes" id="UP000315037">
    <property type="component" value="Unassembled WGS sequence"/>
</dbReference>
<keyword evidence="5" id="KW-0963">Cytoplasm</keyword>
<dbReference type="Pfam" id="PF01121">
    <property type="entry name" value="CoaE"/>
    <property type="match status" value="1"/>
</dbReference>
<feature type="compositionally biased region" description="Basic and acidic residues" evidence="7">
    <location>
        <begin position="212"/>
        <end position="226"/>
    </location>
</feature>
<dbReference type="GO" id="GO:0005737">
    <property type="term" value="C:cytoplasm"/>
    <property type="evidence" value="ECO:0007669"/>
    <property type="project" value="UniProtKB-SubCell"/>
</dbReference>
<dbReference type="CDD" id="cd02022">
    <property type="entry name" value="DPCK"/>
    <property type="match status" value="1"/>
</dbReference>
<evidence type="ECO:0000256" key="3">
    <source>
        <dbReference type="ARBA" id="ARBA00022840"/>
    </source>
</evidence>
<comment type="function">
    <text evidence="5">Catalyzes the phosphorylation of the 3'-hydroxyl group of dephosphocoenzyme A to form coenzyme A.</text>
</comment>
<keyword evidence="9" id="KW-1185">Reference proteome</keyword>
<organism evidence="8 9">
    <name type="scientific">Oecophyllibacter saccharovorans</name>
    <dbReference type="NCBI Taxonomy" id="2558360"/>
    <lineage>
        <taxon>Bacteria</taxon>
        <taxon>Pseudomonadati</taxon>
        <taxon>Pseudomonadota</taxon>
        <taxon>Alphaproteobacteria</taxon>
        <taxon>Acetobacterales</taxon>
        <taxon>Acetobacteraceae</taxon>
        <taxon>Oecophyllibacter</taxon>
    </lineage>
</organism>
<keyword evidence="2 5" id="KW-0547">Nucleotide-binding</keyword>
<sequence>MAAGKTTVARAFQRLGVPVFNADAVVRKLQGRGGAAIPALQQLRPSVISNGCVDRAALRAELAKDPGLLKKLEAILHPLVRKERQLFLRQCRARGVPLCVLDVPLLWESGAAASCDLVLVVEAALPTRLARVKHRHLLGGRMTVALARQLMACQMSDEERRARADLILSTEGRPAGVQRQVRRLAWALRGGRSALRQDRDCSSRRRAPGRRTIMEELGAHDAHHTF</sequence>
<evidence type="ECO:0000313" key="9">
    <source>
        <dbReference type="Proteomes" id="UP000315037"/>
    </source>
</evidence>
<proteinExistence type="inferred from homology"/>
<dbReference type="EC" id="2.7.1.24" evidence="5 6"/>
<reference evidence="8 9" key="1">
    <citation type="submission" date="2019-03" db="EMBL/GenBank/DDBJ databases">
        <title>The complete genome sequence of Neokomagataea sp. Jb2 NBRC113641.</title>
        <authorList>
            <person name="Chua K.-O."/>
            <person name="Chan K.-G."/>
            <person name="See-Too W.-S."/>
        </authorList>
    </citation>
    <scope>NUCLEOTIDE SEQUENCE [LARGE SCALE GENOMIC DNA]</scope>
    <source>
        <strain evidence="8 9">Jb2</strain>
    </source>
</reference>
<dbReference type="AlphaFoldDB" id="A0A506US35"/>
<keyword evidence="4 5" id="KW-0173">Coenzyme A biosynthesis</keyword>
<dbReference type="PANTHER" id="PTHR10695:SF46">
    <property type="entry name" value="BIFUNCTIONAL COENZYME A SYNTHASE-RELATED"/>
    <property type="match status" value="1"/>
</dbReference>
<dbReference type="GO" id="GO:0004140">
    <property type="term" value="F:dephospho-CoA kinase activity"/>
    <property type="evidence" value="ECO:0007669"/>
    <property type="project" value="UniProtKB-UniRule"/>
</dbReference>
<dbReference type="UniPathway" id="UPA00241">
    <property type="reaction ID" value="UER00356"/>
</dbReference>
<dbReference type="OrthoDB" id="9812943at2"/>
<feature type="region of interest" description="Disordered" evidence="7">
    <location>
        <begin position="197"/>
        <end position="226"/>
    </location>
</feature>
<dbReference type="Gene3D" id="3.40.50.300">
    <property type="entry name" value="P-loop containing nucleotide triphosphate hydrolases"/>
    <property type="match status" value="1"/>
</dbReference>
<evidence type="ECO:0000256" key="6">
    <source>
        <dbReference type="NCBIfam" id="TIGR00152"/>
    </source>
</evidence>
<dbReference type="SUPFAM" id="SSF52540">
    <property type="entry name" value="P-loop containing nucleoside triphosphate hydrolases"/>
    <property type="match status" value="1"/>
</dbReference>
<evidence type="ECO:0000256" key="1">
    <source>
        <dbReference type="ARBA" id="ARBA00009018"/>
    </source>
</evidence>
<protein>
    <recommendedName>
        <fullName evidence="5 6">Dephospho-CoA kinase</fullName>
        <ecNumber evidence="5 6">2.7.1.24</ecNumber>
    </recommendedName>
    <alternativeName>
        <fullName evidence="5">Dephosphocoenzyme A kinase</fullName>
    </alternativeName>
</protein>
<dbReference type="GO" id="GO:0015937">
    <property type="term" value="P:coenzyme A biosynthetic process"/>
    <property type="evidence" value="ECO:0007669"/>
    <property type="project" value="UniProtKB-UniRule"/>
</dbReference>
<evidence type="ECO:0000313" key="8">
    <source>
        <dbReference type="EMBL" id="TPW36161.1"/>
    </source>
</evidence>
<evidence type="ECO:0000256" key="4">
    <source>
        <dbReference type="ARBA" id="ARBA00022993"/>
    </source>
</evidence>
<comment type="caution">
    <text evidence="8">The sequence shown here is derived from an EMBL/GenBank/DDBJ whole genome shotgun (WGS) entry which is preliminary data.</text>
</comment>
<evidence type="ECO:0000256" key="5">
    <source>
        <dbReference type="HAMAP-Rule" id="MF_00376"/>
    </source>
</evidence>
<dbReference type="EMBL" id="SORZ01000001">
    <property type="protein sequence ID" value="TPW36161.1"/>
    <property type="molecule type" value="Genomic_DNA"/>
</dbReference>
<dbReference type="InterPro" id="IPR027417">
    <property type="entry name" value="P-loop_NTPase"/>
</dbReference>
<evidence type="ECO:0000256" key="7">
    <source>
        <dbReference type="SAM" id="MobiDB-lite"/>
    </source>
</evidence>
<comment type="catalytic activity">
    <reaction evidence="5">
        <text>3'-dephospho-CoA + ATP = ADP + CoA + H(+)</text>
        <dbReference type="Rhea" id="RHEA:18245"/>
        <dbReference type="ChEBI" id="CHEBI:15378"/>
        <dbReference type="ChEBI" id="CHEBI:30616"/>
        <dbReference type="ChEBI" id="CHEBI:57287"/>
        <dbReference type="ChEBI" id="CHEBI:57328"/>
        <dbReference type="ChEBI" id="CHEBI:456216"/>
        <dbReference type="EC" id="2.7.1.24"/>
    </reaction>
</comment>
<gene>
    <name evidence="5 8" type="primary">coaE</name>
    <name evidence="8" type="ORF">E3202_01835</name>
</gene>
<dbReference type="HAMAP" id="MF_00376">
    <property type="entry name" value="Dephospho_CoA_kinase"/>
    <property type="match status" value="1"/>
</dbReference>
<dbReference type="GO" id="GO:0005524">
    <property type="term" value="F:ATP binding"/>
    <property type="evidence" value="ECO:0007669"/>
    <property type="project" value="UniProtKB-UniRule"/>
</dbReference>
<comment type="similarity">
    <text evidence="1 5">Belongs to the CoaE family.</text>
</comment>
<dbReference type="PROSITE" id="PS51219">
    <property type="entry name" value="DPCK"/>
    <property type="match status" value="1"/>
</dbReference>
<accession>A0A506US35</accession>